<keyword evidence="3" id="KW-1185">Reference proteome</keyword>
<accession>C5L3X8</accession>
<organism evidence="3">
    <name type="scientific">Perkinsus marinus (strain ATCC 50983 / TXsc)</name>
    <dbReference type="NCBI Taxonomy" id="423536"/>
    <lineage>
        <taxon>Eukaryota</taxon>
        <taxon>Sar</taxon>
        <taxon>Alveolata</taxon>
        <taxon>Perkinsozoa</taxon>
        <taxon>Perkinsea</taxon>
        <taxon>Perkinsida</taxon>
        <taxon>Perkinsidae</taxon>
        <taxon>Perkinsus</taxon>
    </lineage>
</organism>
<name>C5L3X8_PERM5</name>
<evidence type="ECO:0000256" key="1">
    <source>
        <dbReference type="SAM" id="MobiDB-lite"/>
    </source>
</evidence>
<feature type="region of interest" description="Disordered" evidence="1">
    <location>
        <begin position="385"/>
        <end position="404"/>
    </location>
</feature>
<evidence type="ECO:0000313" key="3">
    <source>
        <dbReference type="Proteomes" id="UP000007800"/>
    </source>
</evidence>
<proteinExistence type="predicted"/>
<reference evidence="2 3" key="1">
    <citation type="submission" date="2008-07" db="EMBL/GenBank/DDBJ databases">
        <authorList>
            <person name="El-Sayed N."/>
            <person name="Caler E."/>
            <person name="Inman J."/>
            <person name="Amedeo P."/>
            <person name="Hass B."/>
            <person name="Wortman J."/>
        </authorList>
    </citation>
    <scope>NUCLEOTIDE SEQUENCE [LARGE SCALE GENOMIC DNA]</scope>
    <source>
        <strain evidence="3">ATCC 50983 / TXsc</strain>
    </source>
</reference>
<sequence>MLNRRPSSIEVRITSLEPIAESDGEYGTAGESGVHDKCALEALNYSAICRCGIENGSTGKEESERDDCFKMFVYTASDCSWNRQLGELLEEKLGDFGHYWMSVMHGAVLASVDGEDSEEAVYRTFEGILDNTNYSVGLEAAAFCEEFREKYGIREDMFREYLPSTECCVRRYLFGRVGGIVWEVYSRYYSREDAAFVSRCEQLKGRCGMDELVGHNRPPWTYTDAPGLVIGDDARVKSEPLDNDSGRACGPQEGRRAKPFLKEFAYSTKGNYGGLFDPNIGRLGEGVGKVAADRSRDEEGKGAGEKTRPTPWCTQPLTLDYFDKKMAKESIGKMRGKQGNKCLEDVQRWQRYHRRSGIKYWEKVERDYRARVRDRGKLLKRGMAADAAEREGAGRGEAEGTAASILTTPSERRILLAVGDPRHWSGDDRCGDVLSALEAAGVEPVLHLIEKFTAPYQLPVIARSADA</sequence>
<protein>
    <submittedName>
        <fullName evidence="2">Uncharacterized protein</fullName>
    </submittedName>
</protein>
<dbReference type="RefSeq" id="XP_002776891.1">
    <property type="nucleotide sequence ID" value="XM_002776845.1"/>
</dbReference>
<feature type="compositionally biased region" description="Basic and acidic residues" evidence="1">
    <location>
        <begin position="387"/>
        <end position="398"/>
    </location>
</feature>
<dbReference type="EMBL" id="GG678922">
    <property type="protein sequence ID" value="EER08707.1"/>
    <property type="molecule type" value="Genomic_DNA"/>
</dbReference>
<dbReference type="Proteomes" id="UP000007800">
    <property type="component" value="Unassembled WGS sequence"/>
</dbReference>
<dbReference type="GeneID" id="9042774"/>
<evidence type="ECO:0000313" key="2">
    <source>
        <dbReference type="EMBL" id="EER08707.1"/>
    </source>
</evidence>
<dbReference type="OrthoDB" id="443558at2759"/>
<feature type="compositionally biased region" description="Basic and acidic residues" evidence="1">
    <location>
        <begin position="291"/>
        <end position="308"/>
    </location>
</feature>
<gene>
    <name evidence="2" type="ORF">Pmar_PMAR017765</name>
</gene>
<dbReference type="InParanoid" id="C5L3X8"/>
<dbReference type="AlphaFoldDB" id="C5L3X8"/>
<feature type="region of interest" description="Disordered" evidence="1">
    <location>
        <begin position="291"/>
        <end position="310"/>
    </location>
</feature>